<accession>A0A4Y7SIS4</accession>
<evidence type="ECO:0000313" key="3">
    <source>
        <dbReference type="Proteomes" id="UP000298030"/>
    </source>
</evidence>
<proteinExistence type="predicted"/>
<dbReference type="Proteomes" id="UP000298030">
    <property type="component" value="Unassembled WGS sequence"/>
</dbReference>
<evidence type="ECO:0000313" key="2">
    <source>
        <dbReference type="EMBL" id="TEB21568.1"/>
    </source>
</evidence>
<sequence>MDLQNRDIVDPPQVLLTPFPVVNHNPTLRFLVAWTEIIDENDNATYTCNFCQDGKPHPPRIDHILRHEQSKKHDSVVKAMQNTAHQGASEEPVTSSPIPLSPEPSNFDTGFEDSLVQNAVDHLYRSVVYPDGLSELHPRPAPAPAPIFDWGVIKNRLEVQPAPTEDQLHGAQVLENLERYLKRDAALSDSEEERRSSSSESEESDGDDESHPAKRTRMRNPIGDSPGWYPWPNKLTCTLDILMHLPRSVFSQKQLDLFLWILRVNGVQDVPETSKGFETVP</sequence>
<protein>
    <submittedName>
        <fullName evidence="2">Uncharacterized protein</fullName>
    </submittedName>
</protein>
<comment type="caution">
    <text evidence="2">The sequence shown here is derived from an EMBL/GenBank/DDBJ whole genome shotgun (WGS) entry which is preliminary data.</text>
</comment>
<dbReference type="OrthoDB" id="2881727at2759"/>
<dbReference type="AlphaFoldDB" id="A0A4Y7SIS4"/>
<reference evidence="2 3" key="1">
    <citation type="journal article" date="2019" name="Nat. Ecol. Evol.">
        <title>Megaphylogeny resolves global patterns of mushroom evolution.</title>
        <authorList>
            <person name="Varga T."/>
            <person name="Krizsan K."/>
            <person name="Foldi C."/>
            <person name="Dima B."/>
            <person name="Sanchez-Garcia M."/>
            <person name="Sanchez-Ramirez S."/>
            <person name="Szollosi G.J."/>
            <person name="Szarkandi J.G."/>
            <person name="Papp V."/>
            <person name="Albert L."/>
            <person name="Andreopoulos W."/>
            <person name="Angelini C."/>
            <person name="Antonin V."/>
            <person name="Barry K.W."/>
            <person name="Bougher N.L."/>
            <person name="Buchanan P."/>
            <person name="Buyck B."/>
            <person name="Bense V."/>
            <person name="Catcheside P."/>
            <person name="Chovatia M."/>
            <person name="Cooper J."/>
            <person name="Damon W."/>
            <person name="Desjardin D."/>
            <person name="Finy P."/>
            <person name="Geml J."/>
            <person name="Haridas S."/>
            <person name="Hughes K."/>
            <person name="Justo A."/>
            <person name="Karasinski D."/>
            <person name="Kautmanova I."/>
            <person name="Kiss B."/>
            <person name="Kocsube S."/>
            <person name="Kotiranta H."/>
            <person name="LaButti K.M."/>
            <person name="Lechner B.E."/>
            <person name="Liimatainen K."/>
            <person name="Lipzen A."/>
            <person name="Lukacs Z."/>
            <person name="Mihaltcheva S."/>
            <person name="Morgado L.N."/>
            <person name="Niskanen T."/>
            <person name="Noordeloos M.E."/>
            <person name="Ohm R.A."/>
            <person name="Ortiz-Santana B."/>
            <person name="Ovrebo C."/>
            <person name="Racz N."/>
            <person name="Riley R."/>
            <person name="Savchenko A."/>
            <person name="Shiryaev A."/>
            <person name="Soop K."/>
            <person name="Spirin V."/>
            <person name="Szebenyi C."/>
            <person name="Tomsovsky M."/>
            <person name="Tulloss R.E."/>
            <person name="Uehling J."/>
            <person name="Grigoriev I.V."/>
            <person name="Vagvolgyi C."/>
            <person name="Papp T."/>
            <person name="Martin F.M."/>
            <person name="Miettinen O."/>
            <person name="Hibbett D.S."/>
            <person name="Nagy L.G."/>
        </authorList>
    </citation>
    <scope>NUCLEOTIDE SEQUENCE [LARGE SCALE GENOMIC DNA]</scope>
    <source>
        <strain evidence="2 3">FP101781</strain>
    </source>
</reference>
<feature type="region of interest" description="Disordered" evidence="1">
    <location>
        <begin position="184"/>
        <end position="224"/>
    </location>
</feature>
<evidence type="ECO:0000256" key="1">
    <source>
        <dbReference type="SAM" id="MobiDB-lite"/>
    </source>
</evidence>
<organism evidence="2 3">
    <name type="scientific">Coprinellus micaceus</name>
    <name type="common">Glistening ink-cap mushroom</name>
    <name type="synonym">Coprinus micaceus</name>
    <dbReference type="NCBI Taxonomy" id="71717"/>
    <lineage>
        <taxon>Eukaryota</taxon>
        <taxon>Fungi</taxon>
        <taxon>Dikarya</taxon>
        <taxon>Basidiomycota</taxon>
        <taxon>Agaricomycotina</taxon>
        <taxon>Agaricomycetes</taxon>
        <taxon>Agaricomycetidae</taxon>
        <taxon>Agaricales</taxon>
        <taxon>Agaricineae</taxon>
        <taxon>Psathyrellaceae</taxon>
        <taxon>Coprinellus</taxon>
    </lineage>
</organism>
<name>A0A4Y7SIS4_COPMI</name>
<gene>
    <name evidence="2" type="ORF">FA13DRAFT_1799704</name>
</gene>
<feature type="compositionally biased region" description="Basic and acidic residues" evidence="1">
    <location>
        <begin position="184"/>
        <end position="197"/>
    </location>
</feature>
<dbReference type="EMBL" id="QPFP01000107">
    <property type="protein sequence ID" value="TEB21568.1"/>
    <property type="molecule type" value="Genomic_DNA"/>
</dbReference>
<keyword evidence="3" id="KW-1185">Reference proteome</keyword>
<dbReference type="STRING" id="71717.A0A4Y7SIS4"/>